<sequence length="185" mass="20782">MPSKFSPSSELGEAALTQIAMRTLDHKLLTAHDNTADGTFGRHVILHNQLRHENALIDLVAIAENFTSRRLLELRPSLDDGDVFNWEKRRKAWDKHAGVDITKITSDWGRLLGFIEARNALQHGLGRLTERQLISSHRDKIFASLKAAEIKLTGDRVYIDNESVSNCRRVCGNFVIALDNAAQLT</sequence>
<evidence type="ECO:0008006" key="3">
    <source>
        <dbReference type="Google" id="ProtNLM"/>
    </source>
</evidence>
<comment type="caution">
    <text evidence="1">The sequence shown here is derived from an EMBL/GenBank/DDBJ whole genome shotgun (WGS) entry which is preliminary data.</text>
</comment>
<gene>
    <name evidence="1" type="ORF">GCM10023196_094980</name>
</gene>
<keyword evidence="2" id="KW-1185">Reference proteome</keyword>
<evidence type="ECO:0000313" key="1">
    <source>
        <dbReference type="EMBL" id="GAA4638200.1"/>
    </source>
</evidence>
<dbReference type="EMBL" id="BAABHK010000021">
    <property type="protein sequence ID" value="GAA4638200.1"/>
    <property type="molecule type" value="Genomic_DNA"/>
</dbReference>
<reference evidence="2" key="1">
    <citation type="journal article" date="2019" name="Int. J. Syst. Evol. Microbiol.">
        <title>The Global Catalogue of Microorganisms (GCM) 10K type strain sequencing project: providing services to taxonomists for standard genome sequencing and annotation.</title>
        <authorList>
            <consortium name="The Broad Institute Genomics Platform"/>
            <consortium name="The Broad Institute Genome Sequencing Center for Infectious Disease"/>
            <person name="Wu L."/>
            <person name="Ma J."/>
        </authorList>
    </citation>
    <scope>NUCLEOTIDE SEQUENCE [LARGE SCALE GENOMIC DNA]</scope>
    <source>
        <strain evidence="2">JCM 17939</strain>
    </source>
</reference>
<evidence type="ECO:0000313" key="2">
    <source>
        <dbReference type="Proteomes" id="UP001501442"/>
    </source>
</evidence>
<proteinExistence type="predicted"/>
<dbReference type="Proteomes" id="UP001501442">
    <property type="component" value="Unassembled WGS sequence"/>
</dbReference>
<accession>A0ABP8UU86</accession>
<organism evidence="1 2">
    <name type="scientific">Actinoallomurus vinaceus</name>
    <dbReference type="NCBI Taxonomy" id="1080074"/>
    <lineage>
        <taxon>Bacteria</taxon>
        <taxon>Bacillati</taxon>
        <taxon>Actinomycetota</taxon>
        <taxon>Actinomycetes</taxon>
        <taxon>Streptosporangiales</taxon>
        <taxon>Thermomonosporaceae</taxon>
        <taxon>Actinoallomurus</taxon>
    </lineage>
</organism>
<protein>
    <recommendedName>
        <fullName evidence="3">RiboL-PSP-HEPN domain-containing protein</fullName>
    </recommendedName>
</protein>
<name>A0ABP8UU86_9ACTN</name>